<dbReference type="GO" id="GO:0044183">
    <property type="term" value="F:protein folding chaperone"/>
    <property type="evidence" value="ECO:0007669"/>
    <property type="project" value="TreeGrafter"/>
</dbReference>
<dbReference type="CDD" id="cd00498">
    <property type="entry name" value="Hsp33"/>
    <property type="match status" value="1"/>
</dbReference>
<evidence type="ECO:0000313" key="6">
    <source>
        <dbReference type="EMBL" id="VAX01226.1"/>
    </source>
</evidence>
<sequence>MPDSLQRFIFENANIRGEIVKLDATWQAILSRHDYPQSVQTLLGEMMVAAALLSATLKFNGKLIIQIQGGHPIKLMVVECDSNNHLRAVAQYDDDIQASTKLSELVGAGKLVITLDPATGGERYQSIVDITGESLADAITDYLVRSEQLDTNIWLAANSKYAAGLLIQKLPNDSASLAKKEPSNQPNISNIETNDQDTWNRIQHLSSTITNDELLNISEQEIIHRLYHEEDVRVFDKEPISFRCTCSRERVATMLRSLGSKEVVSIIEEQKIIKVACEFCNQKYEFDSVDSEQLFASDIPHTTTSTKH</sequence>
<dbReference type="Pfam" id="PF01430">
    <property type="entry name" value="HSP33"/>
    <property type="match status" value="1"/>
</dbReference>
<dbReference type="InterPro" id="IPR016154">
    <property type="entry name" value="Heat_shock_Hsp33_C"/>
</dbReference>
<dbReference type="Gene3D" id="1.10.287.480">
    <property type="entry name" value="helix hairpin bin"/>
    <property type="match status" value="1"/>
</dbReference>
<dbReference type="NCBIfam" id="NF001033">
    <property type="entry name" value="PRK00114.1"/>
    <property type="match status" value="1"/>
</dbReference>
<dbReference type="AlphaFoldDB" id="A0A3B1A660"/>
<dbReference type="HAMAP" id="MF_00117">
    <property type="entry name" value="HslO"/>
    <property type="match status" value="1"/>
</dbReference>
<keyword evidence="5" id="KW-0676">Redox-active center</keyword>
<dbReference type="PIRSF" id="PIRSF005261">
    <property type="entry name" value="Heat_shock_Hsp33"/>
    <property type="match status" value="1"/>
</dbReference>
<keyword evidence="3" id="KW-1015">Disulfide bond</keyword>
<protein>
    <submittedName>
        <fullName evidence="6">33 kDa chaperonin HslO</fullName>
    </submittedName>
</protein>
<dbReference type="InterPro" id="IPR000397">
    <property type="entry name" value="Heat_shock_Hsp33"/>
</dbReference>
<dbReference type="PANTHER" id="PTHR30111">
    <property type="entry name" value="33 KDA CHAPERONIN"/>
    <property type="match status" value="1"/>
</dbReference>
<keyword evidence="4" id="KW-0143">Chaperone</keyword>
<dbReference type="SUPFAM" id="SSF64397">
    <property type="entry name" value="Hsp33 domain"/>
    <property type="match status" value="1"/>
</dbReference>
<dbReference type="SUPFAM" id="SSF118352">
    <property type="entry name" value="HSP33 redox switch-like"/>
    <property type="match status" value="1"/>
</dbReference>
<dbReference type="EMBL" id="UOFS01000048">
    <property type="protein sequence ID" value="VAX01226.1"/>
    <property type="molecule type" value="Genomic_DNA"/>
</dbReference>
<gene>
    <name evidence="6" type="ORF">MNBD_GAMMA22-3095</name>
</gene>
<evidence type="ECO:0000256" key="4">
    <source>
        <dbReference type="ARBA" id="ARBA00023186"/>
    </source>
</evidence>
<evidence type="ECO:0000256" key="5">
    <source>
        <dbReference type="ARBA" id="ARBA00023284"/>
    </source>
</evidence>
<evidence type="ECO:0000256" key="2">
    <source>
        <dbReference type="ARBA" id="ARBA00022833"/>
    </source>
</evidence>
<keyword evidence="2" id="KW-0862">Zinc</keyword>
<proteinExistence type="inferred from homology"/>
<accession>A0A3B1A660</accession>
<dbReference type="Gene3D" id="3.90.1280.10">
    <property type="entry name" value="HSP33 redox switch-like"/>
    <property type="match status" value="1"/>
</dbReference>
<dbReference type="GO" id="GO:0042026">
    <property type="term" value="P:protein refolding"/>
    <property type="evidence" value="ECO:0007669"/>
    <property type="project" value="TreeGrafter"/>
</dbReference>
<dbReference type="GO" id="GO:0005737">
    <property type="term" value="C:cytoplasm"/>
    <property type="evidence" value="ECO:0007669"/>
    <property type="project" value="InterPro"/>
</dbReference>
<evidence type="ECO:0000256" key="3">
    <source>
        <dbReference type="ARBA" id="ARBA00023157"/>
    </source>
</evidence>
<evidence type="ECO:0000256" key="1">
    <source>
        <dbReference type="ARBA" id="ARBA00022490"/>
    </source>
</evidence>
<dbReference type="InterPro" id="IPR016153">
    <property type="entry name" value="Heat_shock_Hsp33_N"/>
</dbReference>
<dbReference type="Gene3D" id="3.55.30.10">
    <property type="entry name" value="Hsp33 domain"/>
    <property type="match status" value="1"/>
</dbReference>
<dbReference type="InterPro" id="IPR023212">
    <property type="entry name" value="Hsp33_helix_hairpin_bin_dom_sf"/>
</dbReference>
<dbReference type="GO" id="GO:0051082">
    <property type="term" value="F:unfolded protein binding"/>
    <property type="evidence" value="ECO:0007669"/>
    <property type="project" value="InterPro"/>
</dbReference>
<name>A0A3B1A660_9ZZZZ</name>
<organism evidence="6">
    <name type="scientific">hydrothermal vent metagenome</name>
    <dbReference type="NCBI Taxonomy" id="652676"/>
    <lineage>
        <taxon>unclassified sequences</taxon>
        <taxon>metagenomes</taxon>
        <taxon>ecological metagenomes</taxon>
    </lineage>
</organism>
<keyword evidence="1" id="KW-0963">Cytoplasm</keyword>
<reference evidence="6" key="1">
    <citation type="submission" date="2018-06" db="EMBL/GenBank/DDBJ databases">
        <authorList>
            <person name="Zhirakovskaya E."/>
        </authorList>
    </citation>
    <scope>NUCLEOTIDE SEQUENCE</scope>
</reference>
<dbReference type="PANTHER" id="PTHR30111:SF1">
    <property type="entry name" value="33 KDA CHAPERONIN"/>
    <property type="match status" value="1"/>
</dbReference>